<accession>A0A1N7MYS7</accession>
<dbReference type="EMBL" id="FTOP01000008">
    <property type="protein sequence ID" value="SIS91266.1"/>
    <property type="molecule type" value="Genomic_DNA"/>
</dbReference>
<proteinExistence type="predicted"/>
<feature type="signal peptide" evidence="1">
    <location>
        <begin position="1"/>
        <end position="19"/>
    </location>
</feature>
<dbReference type="Proteomes" id="UP000186026">
    <property type="component" value="Unassembled WGS sequence"/>
</dbReference>
<dbReference type="AlphaFoldDB" id="A0A1N7MYS7"/>
<keyword evidence="1" id="KW-0732">Signal</keyword>
<sequence>MKCLFLVSFFMLSIASLQAQLLNLNSADGRPIILEKNNIYDGSPYLNEDFKDVILTLDPSKEYKTLGRINFLSKVYEYKFNGELYEIDFSDLKSILFVEEKMLFRILMIDGKKSKDLYQILFENEVLSLIKKVDFGLIDQNTDSYSNTNNKRRIVKNESFYIYRDESLFSFKKNKRSFISILPEELKERAENFFKENKVSFNKEEDLVMSLKSFYGLN</sequence>
<evidence type="ECO:0000313" key="2">
    <source>
        <dbReference type="EMBL" id="SIS91266.1"/>
    </source>
</evidence>
<reference evidence="3" key="1">
    <citation type="submission" date="2017-01" db="EMBL/GenBank/DDBJ databases">
        <authorList>
            <person name="Varghese N."/>
            <person name="Submissions S."/>
        </authorList>
    </citation>
    <scope>NUCLEOTIDE SEQUENCE [LARGE SCALE GENOMIC DNA]</scope>
    <source>
        <strain evidence="3">DSM 46698</strain>
    </source>
</reference>
<feature type="chain" id="PRO_5012952828" evidence="1">
    <location>
        <begin position="20"/>
        <end position="218"/>
    </location>
</feature>
<dbReference type="RefSeq" id="WP_139325533.1">
    <property type="nucleotide sequence ID" value="NZ_FTOP01000008.1"/>
</dbReference>
<protein>
    <submittedName>
        <fullName evidence="2">Uncharacterized protein</fullName>
    </submittedName>
</protein>
<name>A0A1N7MYS7_9BACT</name>
<gene>
    <name evidence="2" type="ORF">SAMN05421761_1082</name>
</gene>
<evidence type="ECO:0000313" key="3">
    <source>
        <dbReference type="Proteomes" id="UP000186026"/>
    </source>
</evidence>
<keyword evidence="3" id="KW-1185">Reference proteome</keyword>
<evidence type="ECO:0000256" key="1">
    <source>
        <dbReference type="SAM" id="SignalP"/>
    </source>
</evidence>
<dbReference type="OrthoDB" id="680837at2"/>
<organism evidence="2 3">
    <name type="scientific">Belliella pelovolcani</name>
    <dbReference type="NCBI Taxonomy" id="529505"/>
    <lineage>
        <taxon>Bacteria</taxon>
        <taxon>Pseudomonadati</taxon>
        <taxon>Bacteroidota</taxon>
        <taxon>Cytophagia</taxon>
        <taxon>Cytophagales</taxon>
        <taxon>Cyclobacteriaceae</taxon>
        <taxon>Belliella</taxon>
    </lineage>
</organism>